<keyword evidence="4" id="KW-1185">Reference proteome</keyword>
<dbReference type="Pfam" id="PF13561">
    <property type="entry name" value="adh_short_C2"/>
    <property type="match status" value="1"/>
</dbReference>
<dbReference type="InterPro" id="IPR036291">
    <property type="entry name" value="NAD(P)-bd_dom_sf"/>
</dbReference>
<keyword evidence="1" id="KW-0521">NADP</keyword>
<dbReference type="InterPro" id="IPR002347">
    <property type="entry name" value="SDR_fam"/>
</dbReference>
<dbReference type="Proteomes" id="UP000594638">
    <property type="component" value="Unassembled WGS sequence"/>
</dbReference>
<dbReference type="PRINTS" id="PR00080">
    <property type="entry name" value="SDRFAMILY"/>
</dbReference>
<dbReference type="GO" id="GO:0016616">
    <property type="term" value="F:oxidoreductase activity, acting on the CH-OH group of donors, NAD or NADP as acceptor"/>
    <property type="evidence" value="ECO:0007669"/>
    <property type="project" value="UniProtKB-ARBA"/>
</dbReference>
<dbReference type="PANTHER" id="PTHR42898">
    <property type="entry name" value="TROPINONE REDUCTASE"/>
    <property type="match status" value="1"/>
</dbReference>
<comment type="caution">
    <text evidence="3">The sequence shown here is derived from an EMBL/GenBank/DDBJ whole genome shotgun (WGS) entry which is preliminary data.</text>
</comment>
<reference evidence="3 4" key="1">
    <citation type="submission" date="2019-12" db="EMBL/GenBank/DDBJ databases">
        <authorList>
            <person name="Alioto T."/>
            <person name="Alioto T."/>
            <person name="Gomez Garrido J."/>
        </authorList>
    </citation>
    <scope>NUCLEOTIDE SEQUENCE [LARGE SCALE GENOMIC DNA]</scope>
</reference>
<dbReference type="OrthoDB" id="417891at2759"/>
<dbReference type="PRINTS" id="PR00081">
    <property type="entry name" value="GDHRDH"/>
</dbReference>
<dbReference type="PROSITE" id="PS00061">
    <property type="entry name" value="ADH_SHORT"/>
    <property type="match status" value="1"/>
</dbReference>
<keyword evidence="2" id="KW-0560">Oxidoreductase</keyword>
<evidence type="ECO:0000313" key="4">
    <source>
        <dbReference type="Proteomes" id="UP000594638"/>
    </source>
</evidence>
<name>A0A8S0R233_OLEEU</name>
<dbReference type="AlphaFoldDB" id="A0A8S0R233"/>
<evidence type="ECO:0000256" key="1">
    <source>
        <dbReference type="ARBA" id="ARBA00022857"/>
    </source>
</evidence>
<evidence type="ECO:0000256" key="2">
    <source>
        <dbReference type="ARBA" id="ARBA00023002"/>
    </source>
</evidence>
<proteinExistence type="predicted"/>
<evidence type="ECO:0000313" key="3">
    <source>
        <dbReference type="EMBL" id="CAA2972873.1"/>
    </source>
</evidence>
<sequence>MMTSTKVSYSSSSTWSLSGMTVLVTGGTRGIGHAIVEELAKMDAIVHTCSRNEEQLNQRLKEWNSKGFKVTGSVCDASSRVQRIELMDKVSSIFNGKLDILINNVGTFITKPAVDYSTEEYNNIMATNLESPYHQCQLAYNLLKASGNGRIVFISSVGGLVNIGSASVYSVTKGAINQLTKNLACEWAKDGIRVNCVAPWLIRTSLVEHLIEDKELVNNVIRRTPLGRYGEPQEISPLVAFLCLPAASYITGQVIAVDGGLTANGFP</sequence>
<dbReference type="InterPro" id="IPR045000">
    <property type="entry name" value="TR"/>
</dbReference>
<protein>
    <submittedName>
        <fullName evidence="3">Tropinone reductase homolog At5g06060-like</fullName>
    </submittedName>
</protein>
<dbReference type="PANTHER" id="PTHR42898:SF6">
    <property type="entry name" value="NADP-DEPENDENT MANNITOL DEHYDROGENASE"/>
    <property type="match status" value="1"/>
</dbReference>
<dbReference type="FunFam" id="3.40.50.720:FF:000084">
    <property type="entry name" value="Short-chain dehydrogenase reductase"/>
    <property type="match status" value="1"/>
</dbReference>
<dbReference type="Gramene" id="OE9A037156T1">
    <property type="protein sequence ID" value="OE9A037156C1"/>
    <property type="gene ID" value="OE9A037156"/>
</dbReference>
<organism evidence="3 4">
    <name type="scientific">Olea europaea subsp. europaea</name>
    <dbReference type="NCBI Taxonomy" id="158383"/>
    <lineage>
        <taxon>Eukaryota</taxon>
        <taxon>Viridiplantae</taxon>
        <taxon>Streptophyta</taxon>
        <taxon>Embryophyta</taxon>
        <taxon>Tracheophyta</taxon>
        <taxon>Spermatophyta</taxon>
        <taxon>Magnoliopsida</taxon>
        <taxon>eudicotyledons</taxon>
        <taxon>Gunneridae</taxon>
        <taxon>Pentapetalae</taxon>
        <taxon>asterids</taxon>
        <taxon>lamiids</taxon>
        <taxon>Lamiales</taxon>
        <taxon>Oleaceae</taxon>
        <taxon>Oleeae</taxon>
        <taxon>Olea</taxon>
    </lineage>
</organism>
<dbReference type="EMBL" id="CACTIH010002072">
    <property type="protein sequence ID" value="CAA2972873.1"/>
    <property type="molecule type" value="Genomic_DNA"/>
</dbReference>
<dbReference type="InterPro" id="IPR020904">
    <property type="entry name" value="Sc_DH/Rdtase_CS"/>
</dbReference>
<gene>
    <name evidence="3" type="ORF">OLEA9_A037156</name>
</gene>
<dbReference type="Gene3D" id="3.40.50.720">
    <property type="entry name" value="NAD(P)-binding Rossmann-like Domain"/>
    <property type="match status" value="1"/>
</dbReference>
<accession>A0A8S0R233</accession>
<dbReference type="SUPFAM" id="SSF51735">
    <property type="entry name" value="NAD(P)-binding Rossmann-fold domains"/>
    <property type="match status" value="1"/>
</dbReference>